<dbReference type="SUPFAM" id="SSF55811">
    <property type="entry name" value="Nudix"/>
    <property type="match status" value="1"/>
</dbReference>
<dbReference type="OrthoDB" id="9802805at2"/>
<keyword evidence="6" id="KW-0464">Manganese</keyword>
<keyword evidence="9" id="KW-1185">Reference proteome</keyword>
<sequence>MRDLLHERLSGYVPRLLTLDYPEAGVLVPVTEDRNNPEIVFTLRSANLSTHRGQVSFPGGRRDLEDDSLAATALRETHEEIGLPPEQVELIAPLSQVMSLHQILVTPYVGVIPGDHPLTANPAEIESIFRVPVSFFLEDRRERTDALSFMNNTFHVPCYRWERYQIWGLSAVVLVDFLNAVYDAGIDLLEPVKGG</sequence>
<reference evidence="8 9" key="1">
    <citation type="submission" date="2019-04" db="EMBL/GenBank/DDBJ databases">
        <authorList>
            <person name="Park S."/>
            <person name="Yoon J.-H."/>
        </authorList>
    </citation>
    <scope>NUCLEOTIDE SEQUENCE [LARGE SCALE GENOMIC DNA]</scope>
    <source>
        <strain evidence="8 9">HJM-18</strain>
    </source>
</reference>
<dbReference type="InterPro" id="IPR015797">
    <property type="entry name" value="NUDIX_hydrolase-like_dom_sf"/>
</dbReference>
<evidence type="ECO:0000256" key="1">
    <source>
        <dbReference type="ARBA" id="ARBA00001936"/>
    </source>
</evidence>
<comment type="cofactor">
    <cofactor evidence="2">
        <name>Mg(2+)</name>
        <dbReference type="ChEBI" id="CHEBI:18420"/>
    </cofactor>
</comment>
<evidence type="ECO:0000256" key="5">
    <source>
        <dbReference type="ARBA" id="ARBA00022842"/>
    </source>
</evidence>
<dbReference type="InterPro" id="IPR045121">
    <property type="entry name" value="CoAse"/>
</dbReference>
<dbReference type="GO" id="GO:0010945">
    <property type="term" value="F:coenzyme A diphosphatase activity"/>
    <property type="evidence" value="ECO:0007669"/>
    <property type="project" value="InterPro"/>
</dbReference>
<proteinExistence type="predicted"/>
<keyword evidence="3" id="KW-0479">Metal-binding</keyword>
<name>A0A4Z1BFL1_9GAMM</name>
<dbReference type="Gene3D" id="3.90.79.10">
    <property type="entry name" value="Nucleoside Triphosphate Pyrophosphohydrolase"/>
    <property type="match status" value="1"/>
</dbReference>
<evidence type="ECO:0000313" key="8">
    <source>
        <dbReference type="EMBL" id="TGN37985.1"/>
    </source>
</evidence>
<accession>A0A4Z1BFL1</accession>
<dbReference type="EMBL" id="SRPF01000009">
    <property type="protein sequence ID" value="TGN37985.1"/>
    <property type="molecule type" value="Genomic_DNA"/>
</dbReference>
<evidence type="ECO:0000256" key="6">
    <source>
        <dbReference type="ARBA" id="ARBA00023211"/>
    </source>
</evidence>
<dbReference type="CDD" id="cd03426">
    <property type="entry name" value="NUDIX_CoAse_Nudt7"/>
    <property type="match status" value="1"/>
</dbReference>
<dbReference type="GO" id="GO:0046872">
    <property type="term" value="F:metal ion binding"/>
    <property type="evidence" value="ECO:0007669"/>
    <property type="project" value="UniProtKB-KW"/>
</dbReference>
<dbReference type="InterPro" id="IPR000086">
    <property type="entry name" value="NUDIX_hydrolase_dom"/>
</dbReference>
<evidence type="ECO:0000256" key="3">
    <source>
        <dbReference type="ARBA" id="ARBA00022723"/>
    </source>
</evidence>
<feature type="domain" description="Nudix hydrolase" evidence="7">
    <location>
        <begin position="21"/>
        <end position="164"/>
    </location>
</feature>
<dbReference type="PANTHER" id="PTHR12992:SF11">
    <property type="entry name" value="MITOCHONDRIAL COENZYME A DIPHOSPHATASE NUDT8"/>
    <property type="match status" value="1"/>
</dbReference>
<comment type="cofactor">
    <cofactor evidence="1">
        <name>Mn(2+)</name>
        <dbReference type="ChEBI" id="CHEBI:29035"/>
    </cofactor>
</comment>
<organism evidence="8 9">
    <name type="scientific">Marinobacter confluentis</name>
    <dbReference type="NCBI Taxonomy" id="1697557"/>
    <lineage>
        <taxon>Bacteria</taxon>
        <taxon>Pseudomonadati</taxon>
        <taxon>Pseudomonadota</taxon>
        <taxon>Gammaproteobacteria</taxon>
        <taxon>Pseudomonadales</taxon>
        <taxon>Marinobacteraceae</taxon>
        <taxon>Marinobacter</taxon>
    </lineage>
</organism>
<dbReference type="RefSeq" id="WP_135804681.1">
    <property type="nucleotide sequence ID" value="NZ_SRPF01000009.1"/>
</dbReference>
<gene>
    <name evidence="8" type="ORF">E5Q11_17165</name>
</gene>
<dbReference type="Proteomes" id="UP000298325">
    <property type="component" value="Unassembled WGS sequence"/>
</dbReference>
<evidence type="ECO:0000256" key="4">
    <source>
        <dbReference type="ARBA" id="ARBA00022801"/>
    </source>
</evidence>
<evidence type="ECO:0000313" key="9">
    <source>
        <dbReference type="Proteomes" id="UP000298325"/>
    </source>
</evidence>
<dbReference type="PROSITE" id="PS51462">
    <property type="entry name" value="NUDIX"/>
    <property type="match status" value="1"/>
</dbReference>
<comment type="caution">
    <text evidence="8">The sequence shown here is derived from an EMBL/GenBank/DDBJ whole genome shotgun (WGS) entry which is preliminary data.</text>
</comment>
<keyword evidence="4" id="KW-0378">Hydrolase</keyword>
<dbReference type="Pfam" id="PF00293">
    <property type="entry name" value="NUDIX"/>
    <property type="match status" value="1"/>
</dbReference>
<evidence type="ECO:0000259" key="7">
    <source>
        <dbReference type="PROSITE" id="PS51462"/>
    </source>
</evidence>
<keyword evidence="5" id="KW-0460">Magnesium</keyword>
<protein>
    <submittedName>
        <fullName evidence="8">CoA pyrophosphatase</fullName>
    </submittedName>
</protein>
<dbReference type="AlphaFoldDB" id="A0A4Z1BFL1"/>
<evidence type="ECO:0000256" key="2">
    <source>
        <dbReference type="ARBA" id="ARBA00001946"/>
    </source>
</evidence>
<dbReference type="PANTHER" id="PTHR12992">
    <property type="entry name" value="NUDIX HYDROLASE"/>
    <property type="match status" value="1"/>
</dbReference>